<feature type="transmembrane region" description="Helical" evidence="6">
    <location>
        <begin position="189"/>
        <end position="208"/>
    </location>
</feature>
<evidence type="ECO:0000259" key="7">
    <source>
        <dbReference type="PROSITE" id="PS50850"/>
    </source>
</evidence>
<feature type="transmembrane region" description="Helical" evidence="6">
    <location>
        <begin position="282"/>
        <end position="305"/>
    </location>
</feature>
<reference evidence="8 9" key="1">
    <citation type="submission" date="2016-10" db="EMBL/GenBank/DDBJ databases">
        <authorList>
            <person name="de Groot N.N."/>
        </authorList>
    </citation>
    <scope>NUCLEOTIDE SEQUENCE [LARGE SCALE GENOMIC DNA]</scope>
    <source>
        <strain evidence="8 9">DSM 44468</strain>
    </source>
</reference>
<keyword evidence="9" id="KW-1185">Reference proteome</keyword>
<gene>
    <name evidence="8" type="ORF">SAMN05421835_12916</name>
</gene>
<dbReference type="EMBL" id="FORP01000029">
    <property type="protein sequence ID" value="SFK69357.1"/>
    <property type="molecule type" value="Genomic_DNA"/>
</dbReference>
<dbReference type="SUPFAM" id="SSF103473">
    <property type="entry name" value="MFS general substrate transporter"/>
    <property type="match status" value="1"/>
</dbReference>
<evidence type="ECO:0000256" key="3">
    <source>
        <dbReference type="ARBA" id="ARBA00022692"/>
    </source>
</evidence>
<dbReference type="PANTHER" id="PTHR43124:SF3">
    <property type="entry name" value="CHLORAMPHENICOL EFFLUX PUMP RV0191"/>
    <property type="match status" value="1"/>
</dbReference>
<organism evidence="8 9">
    <name type="scientific">Amycolatopsis sacchari</name>
    <dbReference type="NCBI Taxonomy" id="115433"/>
    <lineage>
        <taxon>Bacteria</taxon>
        <taxon>Bacillati</taxon>
        <taxon>Actinomycetota</taxon>
        <taxon>Actinomycetes</taxon>
        <taxon>Pseudonocardiales</taxon>
        <taxon>Pseudonocardiaceae</taxon>
        <taxon>Amycolatopsis</taxon>
    </lineage>
</organism>
<dbReference type="InterPro" id="IPR011701">
    <property type="entry name" value="MFS"/>
</dbReference>
<keyword evidence="5 6" id="KW-0472">Membrane</keyword>
<evidence type="ECO:0000256" key="1">
    <source>
        <dbReference type="ARBA" id="ARBA00004651"/>
    </source>
</evidence>
<evidence type="ECO:0000256" key="6">
    <source>
        <dbReference type="SAM" id="Phobius"/>
    </source>
</evidence>
<feature type="transmembrane region" description="Helical" evidence="6">
    <location>
        <begin position="92"/>
        <end position="109"/>
    </location>
</feature>
<proteinExistence type="predicted"/>
<feature type="transmembrane region" description="Helical" evidence="6">
    <location>
        <begin position="121"/>
        <end position="142"/>
    </location>
</feature>
<evidence type="ECO:0000256" key="4">
    <source>
        <dbReference type="ARBA" id="ARBA00022989"/>
    </source>
</evidence>
<dbReference type="InterPro" id="IPR020846">
    <property type="entry name" value="MFS_dom"/>
</dbReference>
<dbReference type="InterPro" id="IPR036259">
    <property type="entry name" value="MFS_trans_sf"/>
</dbReference>
<feature type="transmembrane region" description="Helical" evidence="6">
    <location>
        <begin position="228"/>
        <end position="246"/>
    </location>
</feature>
<dbReference type="CDD" id="cd17324">
    <property type="entry name" value="MFS_NepI_like"/>
    <property type="match status" value="1"/>
</dbReference>
<keyword evidence="3 6" id="KW-0812">Transmembrane</keyword>
<dbReference type="AlphaFoldDB" id="A0A1I4BME2"/>
<dbReference type="PROSITE" id="PS50850">
    <property type="entry name" value="MFS"/>
    <property type="match status" value="1"/>
</dbReference>
<dbReference type="PANTHER" id="PTHR43124">
    <property type="entry name" value="PURINE EFFLUX PUMP PBUE"/>
    <property type="match status" value="1"/>
</dbReference>
<dbReference type="GO" id="GO:0022857">
    <property type="term" value="F:transmembrane transporter activity"/>
    <property type="evidence" value="ECO:0007669"/>
    <property type="project" value="InterPro"/>
</dbReference>
<dbReference type="GO" id="GO:0005886">
    <property type="term" value="C:plasma membrane"/>
    <property type="evidence" value="ECO:0007669"/>
    <property type="project" value="UniProtKB-SubCell"/>
</dbReference>
<feature type="transmembrane region" description="Helical" evidence="6">
    <location>
        <begin position="31"/>
        <end position="52"/>
    </location>
</feature>
<feature type="transmembrane region" description="Helical" evidence="6">
    <location>
        <begin position="148"/>
        <end position="168"/>
    </location>
</feature>
<feature type="transmembrane region" description="Helical" evidence="6">
    <location>
        <begin position="317"/>
        <end position="340"/>
    </location>
</feature>
<dbReference type="Proteomes" id="UP000199025">
    <property type="component" value="Unassembled WGS sequence"/>
</dbReference>
<evidence type="ECO:0000256" key="5">
    <source>
        <dbReference type="ARBA" id="ARBA00023136"/>
    </source>
</evidence>
<dbReference type="STRING" id="115433.SAMN05421835_12916"/>
<keyword evidence="4 6" id="KW-1133">Transmembrane helix</keyword>
<sequence>MALTGFVVIMTETLPAGLLPEIAAGLRVSEGAAGQLVSVYAAGTVVAALPVIALTRGLRRKPVYLAAVAGFVITNTVTAVSDAYVLTLVARAVGGMCSGLLWGLIPGYTRGIAPPSRAGRALAVAMAGVPAALSVGTPLGTFGGTLLGWRWTFAALSVLAVVALGWMASSAPDVPGASRATARTPVLRVLGTPGVRPGLAVVLGWMLAHNLLYTYLAPYLAAVGGPGRVEVVLLVFGLAALAGIWVTGQLVDRALRRLTLCSLAAFAGATVVLGVASRVTPVLYAAVVVWGLTFGGASTQLNTAVLNAATPHVDTAAALVSTAWNLAIFGGSALGAILLGTAGAGAFPWTLLALVTTALVITFVSRKHAFTPGVQRPGPTS</sequence>
<feature type="domain" description="Major facilitator superfamily (MFS) profile" evidence="7">
    <location>
        <begin position="1"/>
        <end position="368"/>
    </location>
</feature>
<feature type="transmembrane region" description="Helical" evidence="6">
    <location>
        <begin position="64"/>
        <end position="86"/>
    </location>
</feature>
<protein>
    <submittedName>
        <fullName evidence="8">Predicted arabinose efflux permease, MFS family</fullName>
    </submittedName>
</protein>
<evidence type="ECO:0000313" key="9">
    <source>
        <dbReference type="Proteomes" id="UP000199025"/>
    </source>
</evidence>
<dbReference type="Gene3D" id="1.20.1250.20">
    <property type="entry name" value="MFS general substrate transporter like domains"/>
    <property type="match status" value="1"/>
</dbReference>
<feature type="transmembrane region" description="Helical" evidence="6">
    <location>
        <begin position="346"/>
        <end position="364"/>
    </location>
</feature>
<feature type="transmembrane region" description="Helical" evidence="6">
    <location>
        <begin position="258"/>
        <end position="276"/>
    </location>
</feature>
<accession>A0A1I4BME2</accession>
<evidence type="ECO:0000256" key="2">
    <source>
        <dbReference type="ARBA" id="ARBA00022475"/>
    </source>
</evidence>
<evidence type="ECO:0000313" key="8">
    <source>
        <dbReference type="EMBL" id="SFK69357.1"/>
    </source>
</evidence>
<dbReference type="Pfam" id="PF07690">
    <property type="entry name" value="MFS_1"/>
    <property type="match status" value="1"/>
</dbReference>
<dbReference type="InterPro" id="IPR050189">
    <property type="entry name" value="MFS_Efflux_Transporters"/>
</dbReference>
<keyword evidence="2" id="KW-1003">Cell membrane</keyword>
<name>A0A1I4BME2_9PSEU</name>
<comment type="subcellular location">
    <subcellularLocation>
        <location evidence="1">Cell membrane</location>
        <topology evidence="1">Multi-pass membrane protein</topology>
    </subcellularLocation>
</comment>